<feature type="domain" description="AraC effector-binding" evidence="1">
    <location>
        <begin position="3"/>
        <end position="164"/>
    </location>
</feature>
<dbReference type="AlphaFoldDB" id="A0A559JXP3"/>
<dbReference type="SUPFAM" id="SSF55136">
    <property type="entry name" value="Probable bacterial effector-binding domain"/>
    <property type="match status" value="1"/>
</dbReference>
<dbReference type="OrthoDB" id="9801008at2"/>
<accession>A0A559JXP3</accession>
<dbReference type="InterPro" id="IPR029441">
    <property type="entry name" value="Cass2"/>
</dbReference>
<gene>
    <name evidence="2" type="ORF">FPZ45_02160</name>
</gene>
<dbReference type="PANTHER" id="PTHR36444:SF2">
    <property type="entry name" value="TRANSCRIPTIONAL REGULATOR PROTEIN YOBU-RELATED"/>
    <property type="match status" value="1"/>
</dbReference>
<keyword evidence="3" id="KW-1185">Reference proteome</keyword>
<dbReference type="PANTHER" id="PTHR36444">
    <property type="entry name" value="TRANSCRIPTIONAL REGULATOR PROTEIN YOBU-RELATED"/>
    <property type="match status" value="1"/>
</dbReference>
<dbReference type="SMART" id="SM00871">
    <property type="entry name" value="AraC_E_bind"/>
    <property type="match status" value="1"/>
</dbReference>
<dbReference type="Gene3D" id="3.20.80.10">
    <property type="entry name" value="Regulatory factor, effector binding domain"/>
    <property type="match status" value="1"/>
</dbReference>
<organism evidence="2 3">
    <name type="scientific">Cohnella terricola</name>
    <dbReference type="NCBI Taxonomy" id="1289167"/>
    <lineage>
        <taxon>Bacteria</taxon>
        <taxon>Bacillati</taxon>
        <taxon>Bacillota</taxon>
        <taxon>Bacilli</taxon>
        <taxon>Bacillales</taxon>
        <taxon>Paenibacillaceae</taxon>
        <taxon>Cohnella</taxon>
    </lineage>
</organism>
<evidence type="ECO:0000313" key="3">
    <source>
        <dbReference type="Proteomes" id="UP000316330"/>
    </source>
</evidence>
<reference evidence="2 3" key="1">
    <citation type="submission" date="2019-07" db="EMBL/GenBank/DDBJ databases">
        <authorList>
            <person name="Kim J."/>
        </authorList>
    </citation>
    <scope>NUCLEOTIDE SEQUENCE [LARGE SCALE GENOMIC DNA]</scope>
    <source>
        <strain evidence="2 3">G13</strain>
    </source>
</reference>
<dbReference type="Pfam" id="PF14526">
    <property type="entry name" value="Cass2"/>
    <property type="match status" value="1"/>
</dbReference>
<protein>
    <submittedName>
        <fullName evidence="2">AraC family transcriptional regulator</fullName>
    </submittedName>
</protein>
<dbReference type="Proteomes" id="UP000316330">
    <property type="component" value="Unassembled WGS sequence"/>
</dbReference>
<comment type="caution">
    <text evidence="2">The sequence shown here is derived from an EMBL/GenBank/DDBJ whole genome shotgun (WGS) entry which is preliminary data.</text>
</comment>
<proteinExistence type="predicted"/>
<dbReference type="InterPro" id="IPR053182">
    <property type="entry name" value="YobU-like_regulator"/>
</dbReference>
<name>A0A559JXP3_9BACL</name>
<dbReference type="InterPro" id="IPR010499">
    <property type="entry name" value="AraC_E-bd"/>
</dbReference>
<evidence type="ECO:0000313" key="2">
    <source>
        <dbReference type="EMBL" id="TVY04652.1"/>
    </source>
</evidence>
<evidence type="ECO:0000259" key="1">
    <source>
        <dbReference type="SMART" id="SM00871"/>
    </source>
</evidence>
<dbReference type="EMBL" id="VNJJ01000001">
    <property type="protein sequence ID" value="TVY04652.1"/>
    <property type="molecule type" value="Genomic_DNA"/>
</dbReference>
<dbReference type="InterPro" id="IPR011256">
    <property type="entry name" value="Reg_factor_effector_dom_sf"/>
</dbReference>
<sequence>MPSSYAMIRLDELTLVGIAARTSNGLEMSGNGKIGGLWDRFWKEGADRTIPSDGSGQQPIYGCYCEYEDGASGSYTILIGNKVTEIDDRLHSGLESKVIPASDYAVFKTRRGPIATVVLETWQEIWRLSADSKIQRTFTGDFEFYDERSADPDNTQVEIYVAVKSNNL</sequence>